<gene>
    <name evidence="1" type="ORF">NRB56_16550</name>
</gene>
<proteinExistence type="predicted"/>
<dbReference type="AlphaFoldDB" id="A0A7K0DJW0"/>
<reference evidence="1 2" key="1">
    <citation type="submission" date="2019-10" db="EMBL/GenBank/DDBJ databases">
        <title>Nocardia macrotermitis sp. nov. and Nocardia aurantia sp. nov., isolated from the gut of fungus growing-termite Macrotermes natalensis.</title>
        <authorList>
            <person name="Benndorf R."/>
            <person name="Schwitalla J."/>
            <person name="Martin K."/>
            <person name="De Beer W."/>
            <person name="Kaster A.-K."/>
            <person name="Vollmers J."/>
            <person name="Poulsen M."/>
            <person name="Beemelmanns C."/>
        </authorList>
    </citation>
    <scope>NUCLEOTIDE SEQUENCE [LARGE SCALE GENOMIC DNA]</scope>
    <source>
        <strain evidence="1 2">RB56</strain>
    </source>
</reference>
<dbReference type="EMBL" id="WEGI01000003">
    <property type="protein sequence ID" value="MQY26095.1"/>
    <property type="molecule type" value="Genomic_DNA"/>
</dbReference>
<comment type="caution">
    <text evidence="1">The sequence shown here is derived from an EMBL/GenBank/DDBJ whole genome shotgun (WGS) entry which is preliminary data.</text>
</comment>
<accession>A0A7K0DJW0</accession>
<protein>
    <submittedName>
        <fullName evidence="1">Uncharacterized protein</fullName>
    </submittedName>
</protein>
<sequence>MSLHLHPRSWYLENVAIVGYVPQVGYLFTATMRCRECRRVRTRTYLDILLVFRLSLMGVRDPGYQPRANALSEQIRDEVWAAV</sequence>
<evidence type="ECO:0000313" key="1">
    <source>
        <dbReference type="EMBL" id="MQY26095.1"/>
    </source>
</evidence>
<name>A0A7K0DJW0_9NOCA</name>
<keyword evidence="2" id="KW-1185">Reference proteome</keyword>
<organism evidence="1 2">
    <name type="scientific">Nocardia aurantia</name>
    <dbReference type="NCBI Taxonomy" id="2585199"/>
    <lineage>
        <taxon>Bacteria</taxon>
        <taxon>Bacillati</taxon>
        <taxon>Actinomycetota</taxon>
        <taxon>Actinomycetes</taxon>
        <taxon>Mycobacteriales</taxon>
        <taxon>Nocardiaceae</taxon>
        <taxon>Nocardia</taxon>
    </lineage>
</organism>
<evidence type="ECO:0000313" key="2">
    <source>
        <dbReference type="Proteomes" id="UP000431401"/>
    </source>
</evidence>
<dbReference type="Proteomes" id="UP000431401">
    <property type="component" value="Unassembled WGS sequence"/>
</dbReference>